<protein>
    <submittedName>
        <fullName evidence="1">Uncharacterized protein</fullName>
    </submittedName>
</protein>
<comment type="caution">
    <text evidence="1">The sequence shown here is derived from an EMBL/GenBank/DDBJ whole genome shotgun (WGS) entry which is preliminary data.</text>
</comment>
<reference evidence="1 2" key="1">
    <citation type="journal article" date="2018" name="Evol. Lett.">
        <title>Horizontal gene cluster transfer increased hallucinogenic mushroom diversity.</title>
        <authorList>
            <person name="Reynolds H.T."/>
            <person name="Vijayakumar V."/>
            <person name="Gluck-Thaler E."/>
            <person name="Korotkin H.B."/>
            <person name="Matheny P.B."/>
            <person name="Slot J.C."/>
        </authorList>
    </citation>
    <scope>NUCLEOTIDE SEQUENCE [LARGE SCALE GENOMIC DNA]</scope>
    <source>
        <strain evidence="1 2">SRW20</strain>
    </source>
</reference>
<name>A0A409XY17_9AGAR</name>
<dbReference type="EMBL" id="NHYE01001421">
    <property type="protein sequence ID" value="PPQ95611.1"/>
    <property type="molecule type" value="Genomic_DNA"/>
</dbReference>
<gene>
    <name evidence="1" type="ORF">CVT26_008640</name>
</gene>
<sequence length="84" mass="9278">MLLGRHWSAEGHVCIAGTCDECCGMKATHSERALRLELSLAVIRQNNLRLGLQCGRRTPVARREEGPSCFLISVRVGTPSLQYP</sequence>
<evidence type="ECO:0000313" key="2">
    <source>
        <dbReference type="Proteomes" id="UP000284706"/>
    </source>
</evidence>
<organism evidence="1 2">
    <name type="scientific">Gymnopilus dilepis</name>
    <dbReference type="NCBI Taxonomy" id="231916"/>
    <lineage>
        <taxon>Eukaryota</taxon>
        <taxon>Fungi</taxon>
        <taxon>Dikarya</taxon>
        <taxon>Basidiomycota</taxon>
        <taxon>Agaricomycotina</taxon>
        <taxon>Agaricomycetes</taxon>
        <taxon>Agaricomycetidae</taxon>
        <taxon>Agaricales</taxon>
        <taxon>Agaricineae</taxon>
        <taxon>Hymenogastraceae</taxon>
        <taxon>Gymnopilus</taxon>
    </lineage>
</organism>
<evidence type="ECO:0000313" key="1">
    <source>
        <dbReference type="EMBL" id="PPQ95611.1"/>
    </source>
</evidence>
<dbReference type="AlphaFoldDB" id="A0A409XY17"/>
<keyword evidence="2" id="KW-1185">Reference proteome</keyword>
<dbReference type="Proteomes" id="UP000284706">
    <property type="component" value="Unassembled WGS sequence"/>
</dbReference>
<dbReference type="InParanoid" id="A0A409XY17"/>
<accession>A0A409XY17</accession>
<proteinExistence type="predicted"/>